<organism evidence="1 2">
    <name type="scientific">Pseudoalteromonas agarivorans</name>
    <dbReference type="NCBI Taxonomy" id="176102"/>
    <lineage>
        <taxon>Bacteria</taxon>
        <taxon>Pseudomonadati</taxon>
        <taxon>Pseudomonadota</taxon>
        <taxon>Gammaproteobacteria</taxon>
        <taxon>Alteromonadales</taxon>
        <taxon>Pseudoalteromonadaceae</taxon>
        <taxon>Pseudoalteromonas</taxon>
    </lineage>
</organism>
<protein>
    <submittedName>
        <fullName evidence="1">Uncharacterized protein</fullName>
    </submittedName>
</protein>
<dbReference type="RefSeq" id="WP_121637691.1">
    <property type="nucleotide sequence ID" value="NZ_CP033065.1"/>
</dbReference>
<accession>A0AAD0XD57</accession>
<sequence length="62" mass="7130">MMTNLVFTSFDSLTVRKALKLQNTLKGVTKESDVMRVMELQEVFPSLSFEDIQEMGVRYLAL</sequence>
<reference evidence="1 2" key="1">
    <citation type="submission" date="2018-10" db="EMBL/GenBank/DDBJ databases">
        <title>Complete Genome Sequence and Transcriptomic Profiles of a Marine Bacterium, Pseudoalteromonas agarivorans Hao 2018.</title>
        <authorList>
            <person name="Hao L."/>
        </authorList>
    </citation>
    <scope>NUCLEOTIDE SEQUENCE [LARGE SCALE GENOMIC DNA]</scope>
    <source>
        <strain evidence="1 2">Hao 2018</strain>
    </source>
</reference>
<dbReference type="Proteomes" id="UP000279995">
    <property type="component" value="Chromosome I"/>
</dbReference>
<dbReference type="EMBL" id="CP033065">
    <property type="protein sequence ID" value="AYM87028.1"/>
    <property type="molecule type" value="Genomic_DNA"/>
</dbReference>
<gene>
    <name evidence="1" type="ORF">D9T18_10120</name>
</gene>
<dbReference type="AlphaFoldDB" id="A0AAD0XD57"/>
<evidence type="ECO:0000313" key="1">
    <source>
        <dbReference type="EMBL" id="AYM87028.1"/>
    </source>
</evidence>
<evidence type="ECO:0000313" key="2">
    <source>
        <dbReference type="Proteomes" id="UP000279995"/>
    </source>
</evidence>
<name>A0AAD0XD57_9GAMM</name>
<proteinExistence type="predicted"/>